<feature type="transmembrane region" description="Helical" evidence="1">
    <location>
        <begin position="7"/>
        <end position="26"/>
    </location>
</feature>
<name>A0A0A1GSX1_9LACO</name>
<dbReference type="STRING" id="1291742.LOOC260_108520"/>
<feature type="transmembrane region" description="Helical" evidence="1">
    <location>
        <begin position="32"/>
        <end position="54"/>
    </location>
</feature>
<gene>
    <name evidence="2" type="ORF">LOOC260_108520</name>
</gene>
<organism evidence="2 3">
    <name type="scientific">Paucilactobacillus hokkaidonensis JCM 18461</name>
    <dbReference type="NCBI Taxonomy" id="1291742"/>
    <lineage>
        <taxon>Bacteria</taxon>
        <taxon>Bacillati</taxon>
        <taxon>Bacillota</taxon>
        <taxon>Bacilli</taxon>
        <taxon>Lactobacillales</taxon>
        <taxon>Lactobacillaceae</taxon>
        <taxon>Paucilactobacillus</taxon>
    </lineage>
</organism>
<keyword evidence="1" id="KW-0472">Membrane</keyword>
<proteinExistence type="predicted"/>
<keyword evidence="1" id="KW-0812">Transmembrane</keyword>
<dbReference type="HOGENOM" id="CLU_2825663_0_0_9"/>
<evidence type="ECO:0000256" key="1">
    <source>
        <dbReference type="SAM" id="Phobius"/>
    </source>
</evidence>
<reference evidence="2 3" key="1">
    <citation type="submission" date="2014-11" db="EMBL/GenBank/DDBJ databases">
        <title>Complete genome sequence and analysis of Lactobacillus hokkaidonensis LOOC260T.</title>
        <authorList>
            <person name="Tanizawa Y."/>
            <person name="Tohno M."/>
            <person name="Kaminuma E."/>
            <person name="Nakamura Y."/>
            <person name="Arita M."/>
        </authorList>
    </citation>
    <scope>NUCLEOTIDE SEQUENCE [LARGE SCALE GENOMIC DNA]</scope>
    <source>
        <strain evidence="2 3">LOOC260</strain>
    </source>
</reference>
<dbReference type="EMBL" id="AP014680">
    <property type="protein sequence ID" value="BAP85392.1"/>
    <property type="molecule type" value="Genomic_DNA"/>
</dbReference>
<dbReference type="RefSeq" id="WP_041093242.1">
    <property type="nucleotide sequence ID" value="NZ_AP014680.1"/>
</dbReference>
<evidence type="ECO:0000313" key="2">
    <source>
        <dbReference type="EMBL" id="BAP85392.1"/>
    </source>
</evidence>
<dbReference type="KEGG" id="lho:LOOC260_108520"/>
<accession>A0A0A1GSX1</accession>
<dbReference type="AlphaFoldDB" id="A0A0A1GSX1"/>
<dbReference type="Proteomes" id="UP000031620">
    <property type="component" value="Chromosome"/>
</dbReference>
<sequence length="66" mass="7306">MNKLQLLLITIISVVVFGGLVWATLINLIAGIWLIVAWILGFIVATSLITFVVAKAQMKHNETKEQ</sequence>
<protein>
    <submittedName>
        <fullName evidence="2">Uncharacterized protein</fullName>
    </submittedName>
</protein>
<evidence type="ECO:0000313" key="3">
    <source>
        <dbReference type="Proteomes" id="UP000031620"/>
    </source>
</evidence>
<keyword evidence="1" id="KW-1133">Transmembrane helix</keyword>